<protein>
    <recommendedName>
        <fullName evidence="7">Transport permease protein</fullName>
    </recommendedName>
</protein>
<reference evidence="10 11" key="1">
    <citation type="submission" date="2019-02" db="EMBL/GenBank/DDBJ databases">
        <title>Deep-cultivation of Planctomycetes and their phenomic and genomic characterization uncovers novel biology.</title>
        <authorList>
            <person name="Wiegand S."/>
            <person name="Jogler M."/>
            <person name="Boedeker C."/>
            <person name="Pinto D."/>
            <person name="Vollmers J."/>
            <person name="Rivas-Marin E."/>
            <person name="Kohn T."/>
            <person name="Peeters S.H."/>
            <person name="Heuer A."/>
            <person name="Rast P."/>
            <person name="Oberbeckmann S."/>
            <person name="Bunk B."/>
            <person name="Jeske O."/>
            <person name="Meyerdierks A."/>
            <person name="Storesund J.E."/>
            <person name="Kallscheuer N."/>
            <person name="Luecker S."/>
            <person name="Lage O.M."/>
            <person name="Pohl T."/>
            <person name="Merkel B.J."/>
            <person name="Hornburger P."/>
            <person name="Mueller R.-W."/>
            <person name="Bruemmer F."/>
            <person name="Labrenz M."/>
            <person name="Spormann A.M."/>
            <person name="Op den Camp H."/>
            <person name="Overmann J."/>
            <person name="Amann R."/>
            <person name="Jetten M.S.M."/>
            <person name="Mascher T."/>
            <person name="Medema M.H."/>
            <person name="Devos D.P."/>
            <person name="Kaster A.-K."/>
            <person name="Ovreas L."/>
            <person name="Rohde M."/>
            <person name="Galperin M.Y."/>
            <person name="Jogler C."/>
        </authorList>
    </citation>
    <scope>NUCLEOTIDE SEQUENCE [LARGE SCALE GENOMIC DNA]</scope>
    <source>
        <strain evidence="10 11">K22_7</strain>
    </source>
</reference>
<evidence type="ECO:0000256" key="2">
    <source>
        <dbReference type="ARBA" id="ARBA00022692"/>
    </source>
</evidence>
<dbReference type="InterPro" id="IPR003439">
    <property type="entry name" value="ABC_transporter-like_ATP-bd"/>
</dbReference>
<name>A0A517N4T7_9BACT</name>
<organism evidence="10 11">
    <name type="scientific">Rubripirellula lacrimiformis</name>
    <dbReference type="NCBI Taxonomy" id="1930273"/>
    <lineage>
        <taxon>Bacteria</taxon>
        <taxon>Pseudomonadati</taxon>
        <taxon>Planctomycetota</taxon>
        <taxon>Planctomycetia</taxon>
        <taxon>Pirellulales</taxon>
        <taxon>Pirellulaceae</taxon>
        <taxon>Rubripirellula</taxon>
    </lineage>
</organism>
<evidence type="ECO:0000256" key="1">
    <source>
        <dbReference type="ARBA" id="ARBA00004141"/>
    </source>
</evidence>
<sequence>MNQPIIDARSLSRSFGSLVAVQDVCFQVQQGSIFGLLGPNGSGKSTIIRMLLGILPPSGGDASVLGLDIRKDAERIKPRVGYMSQQFSLYSDLSVQENLDFYGRIYGLDRTRLADRREEVLGLTGLGNRLPQLAGTLSGGWKQRLALACSLIHEPEVLFLDEPTAGIDPVARRHLWDLLFELSGRGVTLFVTTHYMDEAERCSEVGYIYQSRLLVLGKPHQLKQLPEVNPAGTQRYEIRLPSPAKYLAALRQVPEIHDATLFGETIHLLMDQSRSPEQILDQLDLPPSEDTREIAPSLEDVFVTLTSNAEKRNAEGVNPDEKSDHAVQTATVAVLADRPVDDKPVANAAKPPIHQQSSSEPIRTTSSDMISATGNQARIHRGTWTGLGAVLIKELVHIRRQPTTLFFMLVIPAMQTIIFGYAIDTQIENIPTVVFNMDGRQMSRELTAAFENTRRFQIDGHVWDEDSFQRSLSSGRAKVGIRIPPNYTDQLLRGEQTKLQVLIDGSDSQVATTAQSTAQLLGLNLSIQMATAKGEALQLAPARNASGQSTLPIEVRTRMLYNPDLDSSHFFVPGLVGIILQLVTLFLTSFAVVRERELGTLEQLFVTPVGRTGLLLGKLLPYAMVGFVSFLTVLVVMIYVFQVNIRGSITLLLTLSMLFMLCSLALGLLVSTISKTQLEAFQFAFVIMLPSVLLSGFVFPRSEMPLPIYLVTFLIPVTYYIEILRGVVLRGADLSDLMPWVLGLTICGVVVLSLSVSRFQKRLSG</sequence>
<feature type="transmembrane region" description="Helical" evidence="7">
    <location>
        <begin position="405"/>
        <end position="423"/>
    </location>
</feature>
<evidence type="ECO:0000256" key="7">
    <source>
        <dbReference type="RuleBase" id="RU361157"/>
    </source>
</evidence>
<keyword evidence="2 7" id="KW-0812">Transmembrane</keyword>
<evidence type="ECO:0000256" key="4">
    <source>
        <dbReference type="ARBA" id="ARBA00022840"/>
    </source>
</evidence>
<dbReference type="GO" id="GO:0043190">
    <property type="term" value="C:ATP-binding cassette (ABC) transporter complex"/>
    <property type="evidence" value="ECO:0007669"/>
    <property type="project" value="InterPro"/>
</dbReference>
<feature type="transmembrane region" description="Helical" evidence="7">
    <location>
        <begin position="706"/>
        <end position="725"/>
    </location>
</feature>
<dbReference type="Gene3D" id="3.40.1710.10">
    <property type="entry name" value="abc type-2 transporter like domain"/>
    <property type="match status" value="1"/>
</dbReference>
<keyword evidence="5 7" id="KW-1133">Transmembrane helix</keyword>
<dbReference type="KEGG" id="rlc:K227x_05130"/>
<feature type="domain" description="ABC transporter" evidence="8">
    <location>
        <begin position="6"/>
        <end position="235"/>
    </location>
</feature>
<evidence type="ECO:0000259" key="8">
    <source>
        <dbReference type="PROSITE" id="PS50893"/>
    </source>
</evidence>
<dbReference type="Gene3D" id="3.40.50.300">
    <property type="entry name" value="P-loop containing nucleotide triphosphate hydrolases"/>
    <property type="match status" value="1"/>
</dbReference>
<dbReference type="PANTHER" id="PTHR43038:SF3">
    <property type="entry name" value="ABC TRANSPORTER G FAMILY MEMBER 20 ISOFORM X1"/>
    <property type="match status" value="1"/>
</dbReference>
<dbReference type="PRINTS" id="PR00164">
    <property type="entry name" value="ABC2TRNSPORT"/>
</dbReference>
<gene>
    <name evidence="10" type="primary">ybhF_2</name>
    <name evidence="10" type="ORF">K227x_05130</name>
</gene>
<feature type="domain" description="ABC transmembrane type-2" evidence="9">
    <location>
        <begin position="537"/>
        <end position="762"/>
    </location>
</feature>
<dbReference type="OrthoDB" id="9804819at2"/>
<keyword evidence="7" id="KW-1003">Cell membrane</keyword>
<evidence type="ECO:0000256" key="5">
    <source>
        <dbReference type="ARBA" id="ARBA00022989"/>
    </source>
</evidence>
<dbReference type="EMBL" id="CP036525">
    <property type="protein sequence ID" value="QDT02142.1"/>
    <property type="molecule type" value="Genomic_DNA"/>
</dbReference>
<evidence type="ECO:0000313" key="10">
    <source>
        <dbReference type="EMBL" id="QDT02142.1"/>
    </source>
</evidence>
<dbReference type="InterPro" id="IPR013525">
    <property type="entry name" value="ABC2_TM"/>
</dbReference>
<dbReference type="Pfam" id="PF00005">
    <property type="entry name" value="ABC_tran"/>
    <property type="match status" value="1"/>
</dbReference>
<keyword evidence="4 10" id="KW-0067">ATP-binding</keyword>
<dbReference type="GO" id="GO:0140359">
    <property type="term" value="F:ABC-type transporter activity"/>
    <property type="evidence" value="ECO:0007669"/>
    <property type="project" value="InterPro"/>
</dbReference>
<dbReference type="RefSeq" id="WP_145167905.1">
    <property type="nucleotide sequence ID" value="NZ_CP036525.1"/>
</dbReference>
<feature type="transmembrane region" description="Helical" evidence="7">
    <location>
        <begin position="652"/>
        <end position="674"/>
    </location>
</feature>
<feature type="transmembrane region" description="Helical" evidence="7">
    <location>
        <begin position="570"/>
        <end position="593"/>
    </location>
</feature>
<dbReference type="PANTHER" id="PTHR43038">
    <property type="entry name" value="ATP-BINDING CASSETTE, SUB-FAMILY H, MEMBER 1"/>
    <property type="match status" value="1"/>
</dbReference>
<evidence type="ECO:0000313" key="11">
    <source>
        <dbReference type="Proteomes" id="UP000318538"/>
    </source>
</evidence>
<keyword evidence="7" id="KW-0813">Transport</keyword>
<evidence type="ECO:0000256" key="6">
    <source>
        <dbReference type="ARBA" id="ARBA00023136"/>
    </source>
</evidence>
<feature type="transmembrane region" description="Helical" evidence="7">
    <location>
        <begin position="737"/>
        <end position="756"/>
    </location>
</feature>
<accession>A0A517N4T7</accession>
<dbReference type="PROSITE" id="PS51012">
    <property type="entry name" value="ABC_TM2"/>
    <property type="match status" value="1"/>
</dbReference>
<keyword evidence="11" id="KW-1185">Reference proteome</keyword>
<proteinExistence type="inferred from homology"/>
<dbReference type="AlphaFoldDB" id="A0A517N4T7"/>
<dbReference type="SMART" id="SM00382">
    <property type="entry name" value="AAA"/>
    <property type="match status" value="1"/>
</dbReference>
<feature type="transmembrane region" description="Helical" evidence="7">
    <location>
        <begin position="619"/>
        <end position="640"/>
    </location>
</feature>
<comment type="subcellular location">
    <subcellularLocation>
        <location evidence="7">Cell membrane</location>
        <topology evidence="7">Multi-pass membrane protein</topology>
    </subcellularLocation>
    <subcellularLocation>
        <location evidence="1">Membrane</location>
        <topology evidence="1">Multi-pass membrane protein</topology>
    </subcellularLocation>
</comment>
<dbReference type="InterPro" id="IPR017871">
    <property type="entry name" value="ABC_transporter-like_CS"/>
</dbReference>
<dbReference type="PROSITE" id="PS50893">
    <property type="entry name" value="ABC_TRANSPORTER_2"/>
    <property type="match status" value="1"/>
</dbReference>
<feature type="transmembrane region" description="Helical" evidence="7">
    <location>
        <begin position="680"/>
        <end position="699"/>
    </location>
</feature>
<keyword evidence="6 7" id="KW-0472">Membrane</keyword>
<dbReference type="InterPro" id="IPR027417">
    <property type="entry name" value="P-loop_NTPase"/>
</dbReference>
<dbReference type="InterPro" id="IPR047817">
    <property type="entry name" value="ABC2_TM_bact-type"/>
</dbReference>
<dbReference type="GO" id="GO:0005524">
    <property type="term" value="F:ATP binding"/>
    <property type="evidence" value="ECO:0007669"/>
    <property type="project" value="UniProtKB-KW"/>
</dbReference>
<dbReference type="InterPro" id="IPR000412">
    <property type="entry name" value="ABC_2_transport"/>
</dbReference>
<dbReference type="InterPro" id="IPR003593">
    <property type="entry name" value="AAA+_ATPase"/>
</dbReference>
<dbReference type="PROSITE" id="PS00211">
    <property type="entry name" value="ABC_TRANSPORTER_1"/>
    <property type="match status" value="1"/>
</dbReference>
<evidence type="ECO:0000256" key="3">
    <source>
        <dbReference type="ARBA" id="ARBA00022741"/>
    </source>
</evidence>
<keyword evidence="3" id="KW-0547">Nucleotide-binding</keyword>
<dbReference type="SUPFAM" id="SSF52540">
    <property type="entry name" value="P-loop containing nucleoside triphosphate hydrolases"/>
    <property type="match status" value="1"/>
</dbReference>
<evidence type="ECO:0000259" key="9">
    <source>
        <dbReference type="PROSITE" id="PS51012"/>
    </source>
</evidence>
<dbReference type="Proteomes" id="UP000318538">
    <property type="component" value="Chromosome"/>
</dbReference>
<dbReference type="GO" id="GO:0016887">
    <property type="term" value="F:ATP hydrolysis activity"/>
    <property type="evidence" value="ECO:0007669"/>
    <property type="project" value="InterPro"/>
</dbReference>
<comment type="similarity">
    <text evidence="7">Belongs to the ABC-2 integral membrane protein family.</text>
</comment>
<dbReference type="Pfam" id="PF12698">
    <property type="entry name" value="ABC2_membrane_3"/>
    <property type="match status" value="1"/>
</dbReference>